<dbReference type="EMBL" id="LQPE01000103">
    <property type="protein sequence ID" value="ORW04562.1"/>
    <property type="molecule type" value="Genomic_DNA"/>
</dbReference>
<keyword evidence="3" id="KW-1185">Reference proteome</keyword>
<accession>A0A1X1Y0B1</accession>
<dbReference type="OrthoDB" id="3787781at2"/>
<evidence type="ECO:0000256" key="1">
    <source>
        <dbReference type="RuleBase" id="RU362001"/>
    </source>
</evidence>
<evidence type="ECO:0000313" key="3">
    <source>
        <dbReference type="Proteomes" id="UP000193487"/>
    </source>
</evidence>
<protein>
    <recommendedName>
        <fullName evidence="1">ESAT-6-like protein</fullName>
    </recommendedName>
</protein>
<dbReference type="InterPro" id="IPR010310">
    <property type="entry name" value="T7SS_ESAT-6-like"/>
</dbReference>
<dbReference type="InterPro" id="IPR036689">
    <property type="entry name" value="ESAT-6-like_sf"/>
</dbReference>
<gene>
    <name evidence="2" type="ORF">AWC14_02995</name>
</gene>
<dbReference type="Gene3D" id="1.10.287.1060">
    <property type="entry name" value="ESAT-6-like"/>
    <property type="match status" value="1"/>
</dbReference>
<dbReference type="Pfam" id="PF06013">
    <property type="entry name" value="WXG100"/>
    <property type="match status" value="1"/>
</dbReference>
<dbReference type="SUPFAM" id="SSF140453">
    <property type="entry name" value="EsxAB dimer-like"/>
    <property type="match status" value="1"/>
</dbReference>
<proteinExistence type="inferred from homology"/>
<dbReference type="NCBIfam" id="TIGR03930">
    <property type="entry name" value="WXG100_ESAT6"/>
    <property type="match status" value="1"/>
</dbReference>
<sequence>MPEPLSVNTDAPFNAAHTVANHAVELHEELDRLRNGWENLSHSWIGVAASAYRPKWDQWHEGASKLTEMLKDSADKLARAAVLYESGDDDAAQALDSAGL</sequence>
<organism evidence="2 3">
    <name type="scientific">Mycobacterium kyorinense</name>
    <dbReference type="NCBI Taxonomy" id="487514"/>
    <lineage>
        <taxon>Bacteria</taxon>
        <taxon>Bacillati</taxon>
        <taxon>Actinomycetota</taxon>
        <taxon>Actinomycetes</taxon>
        <taxon>Mycobacteriales</taxon>
        <taxon>Mycobacteriaceae</taxon>
        <taxon>Mycobacterium</taxon>
    </lineage>
</organism>
<dbReference type="Proteomes" id="UP000193487">
    <property type="component" value="Unassembled WGS sequence"/>
</dbReference>
<evidence type="ECO:0000313" key="2">
    <source>
        <dbReference type="EMBL" id="ORW04562.1"/>
    </source>
</evidence>
<dbReference type="AlphaFoldDB" id="A0A1X1Y0B1"/>
<comment type="similarity">
    <text evidence="1">Belongs to the WXG100 family.</text>
</comment>
<reference evidence="2 3" key="1">
    <citation type="submission" date="2016-01" db="EMBL/GenBank/DDBJ databases">
        <title>The new phylogeny of the genus Mycobacterium.</title>
        <authorList>
            <person name="Tarcisio F."/>
            <person name="Conor M."/>
            <person name="Antonella G."/>
            <person name="Elisabetta G."/>
            <person name="Giulia F.S."/>
            <person name="Sara T."/>
            <person name="Anna F."/>
            <person name="Clotilde B."/>
            <person name="Roberto B."/>
            <person name="Veronica D.S."/>
            <person name="Fabio R."/>
            <person name="Monica P."/>
            <person name="Olivier J."/>
            <person name="Enrico T."/>
            <person name="Nicola S."/>
        </authorList>
    </citation>
    <scope>NUCLEOTIDE SEQUENCE [LARGE SCALE GENOMIC DNA]</scope>
    <source>
        <strain evidence="2 3">DSM 45166</strain>
    </source>
</reference>
<dbReference type="RefSeq" id="WP_052425637.1">
    <property type="nucleotide sequence ID" value="NZ_BBKA01000079.1"/>
</dbReference>
<name>A0A1X1Y0B1_9MYCO</name>
<comment type="caution">
    <text evidence="2">The sequence shown here is derived from an EMBL/GenBank/DDBJ whole genome shotgun (WGS) entry which is preliminary data.</text>
</comment>